<dbReference type="AlphaFoldDB" id="A0A0E9WP67"/>
<proteinExistence type="predicted"/>
<protein>
    <submittedName>
        <fullName evidence="1">Uncharacterized protein</fullName>
    </submittedName>
</protein>
<reference evidence="1" key="1">
    <citation type="submission" date="2014-11" db="EMBL/GenBank/DDBJ databases">
        <authorList>
            <person name="Amaro Gonzalez C."/>
        </authorList>
    </citation>
    <scope>NUCLEOTIDE SEQUENCE</scope>
</reference>
<sequence>MLNRGFKFFPPMNNRMSLAVTFSEEAFQPTQRATASLLFSAHSSGRSNAYVGSGRPYTALI</sequence>
<reference evidence="1" key="2">
    <citation type="journal article" date="2015" name="Fish Shellfish Immunol.">
        <title>Early steps in the European eel (Anguilla anguilla)-Vibrio vulnificus interaction in the gills: Role of the RtxA13 toxin.</title>
        <authorList>
            <person name="Callol A."/>
            <person name="Pajuelo D."/>
            <person name="Ebbesson L."/>
            <person name="Teles M."/>
            <person name="MacKenzie S."/>
            <person name="Amaro C."/>
        </authorList>
    </citation>
    <scope>NUCLEOTIDE SEQUENCE</scope>
</reference>
<accession>A0A0E9WP67</accession>
<organism evidence="1">
    <name type="scientific">Anguilla anguilla</name>
    <name type="common">European freshwater eel</name>
    <name type="synonym">Muraena anguilla</name>
    <dbReference type="NCBI Taxonomy" id="7936"/>
    <lineage>
        <taxon>Eukaryota</taxon>
        <taxon>Metazoa</taxon>
        <taxon>Chordata</taxon>
        <taxon>Craniata</taxon>
        <taxon>Vertebrata</taxon>
        <taxon>Euteleostomi</taxon>
        <taxon>Actinopterygii</taxon>
        <taxon>Neopterygii</taxon>
        <taxon>Teleostei</taxon>
        <taxon>Anguilliformes</taxon>
        <taxon>Anguillidae</taxon>
        <taxon>Anguilla</taxon>
    </lineage>
</organism>
<name>A0A0E9WP67_ANGAN</name>
<dbReference type="EMBL" id="GBXM01017232">
    <property type="protein sequence ID" value="JAH91345.1"/>
    <property type="molecule type" value="Transcribed_RNA"/>
</dbReference>
<evidence type="ECO:0000313" key="1">
    <source>
        <dbReference type="EMBL" id="JAH91345.1"/>
    </source>
</evidence>